<dbReference type="Proteomes" id="UP000184356">
    <property type="component" value="Unassembled WGS sequence"/>
</dbReference>
<evidence type="ECO:0000313" key="2">
    <source>
        <dbReference type="EMBL" id="OJJ59259.1"/>
    </source>
</evidence>
<dbReference type="RefSeq" id="XP_040703065.1">
    <property type="nucleotide sequence ID" value="XM_040843481.1"/>
</dbReference>
<reference evidence="3" key="1">
    <citation type="journal article" date="2017" name="Genome Biol.">
        <title>Comparative genomics reveals high biological diversity and specific adaptations in the industrially and medically important fungal genus Aspergillus.</title>
        <authorList>
            <person name="de Vries R.P."/>
            <person name="Riley R."/>
            <person name="Wiebenga A."/>
            <person name="Aguilar-Osorio G."/>
            <person name="Amillis S."/>
            <person name="Uchima C.A."/>
            <person name="Anderluh G."/>
            <person name="Asadollahi M."/>
            <person name="Askin M."/>
            <person name="Barry K."/>
            <person name="Battaglia E."/>
            <person name="Bayram O."/>
            <person name="Benocci T."/>
            <person name="Braus-Stromeyer S.A."/>
            <person name="Caldana C."/>
            <person name="Canovas D."/>
            <person name="Cerqueira G.C."/>
            <person name="Chen F."/>
            <person name="Chen W."/>
            <person name="Choi C."/>
            <person name="Clum A."/>
            <person name="Dos Santos R.A."/>
            <person name="Damasio A.R."/>
            <person name="Diallinas G."/>
            <person name="Emri T."/>
            <person name="Fekete E."/>
            <person name="Flipphi M."/>
            <person name="Freyberg S."/>
            <person name="Gallo A."/>
            <person name="Gournas C."/>
            <person name="Habgood R."/>
            <person name="Hainaut M."/>
            <person name="Harispe M.L."/>
            <person name="Henrissat B."/>
            <person name="Hilden K.S."/>
            <person name="Hope R."/>
            <person name="Hossain A."/>
            <person name="Karabika E."/>
            <person name="Karaffa L."/>
            <person name="Karanyi Z."/>
            <person name="Krasevec N."/>
            <person name="Kuo A."/>
            <person name="Kusch H."/>
            <person name="LaButti K."/>
            <person name="Lagendijk E.L."/>
            <person name="Lapidus A."/>
            <person name="Levasseur A."/>
            <person name="Lindquist E."/>
            <person name="Lipzen A."/>
            <person name="Logrieco A.F."/>
            <person name="MacCabe A."/>
            <person name="Maekelae M.R."/>
            <person name="Malavazi I."/>
            <person name="Melin P."/>
            <person name="Meyer V."/>
            <person name="Mielnichuk N."/>
            <person name="Miskei M."/>
            <person name="Molnar A.P."/>
            <person name="Mule G."/>
            <person name="Ngan C.Y."/>
            <person name="Orejas M."/>
            <person name="Orosz E."/>
            <person name="Ouedraogo J.P."/>
            <person name="Overkamp K.M."/>
            <person name="Park H.-S."/>
            <person name="Perrone G."/>
            <person name="Piumi F."/>
            <person name="Punt P.J."/>
            <person name="Ram A.F."/>
            <person name="Ramon A."/>
            <person name="Rauscher S."/>
            <person name="Record E."/>
            <person name="Riano-Pachon D.M."/>
            <person name="Robert V."/>
            <person name="Roehrig J."/>
            <person name="Ruller R."/>
            <person name="Salamov A."/>
            <person name="Salih N.S."/>
            <person name="Samson R.A."/>
            <person name="Sandor E."/>
            <person name="Sanguinetti M."/>
            <person name="Schuetze T."/>
            <person name="Sepcic K."/>
            <person name="Shelest E."/>
            <person name="Sherlock G."/>
            <person name="Sophianopoulou V."/>
            <person name="Squina F.M."/>
            <person name="Sun H."/>
            <person name="Susca A."/>
            <person name="Todd R.B."/>
            <person name="Tsang A."/>
            <person name="Unkles S.E."/>
            <person name="van de Wiele N."/>
            <person name="van Rossen-Uffink D."/>
            <person name="Oliveira J.V."/>
            <person name="Vesth T.C."/>
            <person name="Visser J."/>
            <person name="Yu J.-H."/>
            <person name="Zhou M."/>
            <person name="Andersen M.R."/>
            <person name="Archer D.B."/>
            <person name="Baker S.E."/>
            <person name="Benoit I."/>
            <person name="Brakhage A.A."/>
            <person name="Braus G.H."/>
            <person name="Fischer R."/>
            <person name="Frisvad J.C."/>
            <person name="Goldman G.H."/>
            <person name="Houbraken J."/>
            <person name="Oakley B."/>
            <person name="Pocsi I."/>
            <person name="Scazzocchio C."/>
            <person name="Seiboth B."/>
            <person name="vanKuyk P.A."/>
            <person name="Wortman J."/>
            <person name="Dyer P.S."/>
            <person name="Grigoriev I.V."/>
        </authorList>
    </citation>
    <scope>NUCLEOTIDE SEQUENCE [LARGE SCALE GENOMIC DNA]</scope>
    <source>
        <strain evidence="3">CBS 593.65</strain>
    </source>
</reference>
<feature type="region of interest" description="Disordered" evidence="1">
    <location>
        <begin position="1"/>
        <end position="34"/>
    </location>
</feature>
<dbReference type="EMBL" id="KV878586">
    <property type="protein sequence ID" value="OJJ59259.1"/>
    <property type="molecule type" value="Genomic_DNA"/>
</dbReference>
<evidence type="ECO:0000313" key="3">
    <source>
        <dbReference type="Proteomes" id="UP000184356"/>
    </source>
</evidence>
<name>A0A1L9TIM0_9EURO</name>
<evidence type="ECO:0000256" key="1">
    <source>
        <dbReference type="SAM" id="MobiDB-lite"/>
    </source>
</evidence>
<dbReference type="GeneID" id="63759554"/>
<dbReference type="VEuPathDB" id="FungiDB:ASPSYDRAFT_178603"/>
<gene>
    <name evidence="2" type="ORF">ASPSYDRAFT_178603</name>
</gene>
<protein>
    <submittedName>
        <fullName evidence="2">Uncharacterized protein</fullName>
    </submittedName>
</protein>
<accession>A0A1L9TIM0</accession>
<feature type="compositionally biased region" description="Basic residues" evidence="1">
    <location>
        <begin position="1"/>
        <end position="21"/>
    </location>
</feature>
<dbReference type="OrthoDB" id="4137815at2759"/>
<proteinExistence type="predicted"/>
<dbReference type="AlphaFoldDB" id="A0A1L9TIM0"/>
<sequence length="443" mass="49263">MCTLSRRNRRLGRRPAQRSKPKARDRGVSTRASIAESRLHMPTEMTEGGITPVIAAPERLLAAPTDLRTISDALRTVEDEQQFAVIHMPFMLGTTFALDCQRAVHWILRLSAPTLTEEYLAFLGLMTRYQSSLVLHRQSPDLHKAAKGLQRLRSVTVMHDYDAACALFLGQAMYVFDILTTANSSTAHSIVRSAMISAQQWYPRLVNFPAMDTVIICPILVDTTECLARREVPVIRLTLPDRILVDRYAGLCSTLLPLLYDLCVRSNAAKNAVHDTGTSEAQPGYCNWLGDVEQKIKDWKPVAPVGFFTEHGKHEILIMMTQAKVYRLAALLVIHRLRFPFGVKDEAAAGLANSIFSEMFSFARSTGNDSTALPVVFPLIVAMFEVEGPGEEILGILSSFTVQSVCAAKLQGFVKQVRTFRRSGSRGTWFDLVETHLNAAMVP</sequence>
<organism evidence="2 3">
    <name type="scientific">Aspergillus sydowii CBS 593.65</name>
    <dbReference type="NCBI Taxonomy" id="1036612"/>
    <lineage>
        <taxon>Eukaryota</taxon>
        <taxon>Fungi</taxon>
        <taxon>Dikarya</taxon>
        <taxon>Ascomycota</taxon>
        <taxon>Pezizomycotina</taxon>
        <taxon>Eurotiomycetes</taxon>
        <taxon>Eurotiomycetidae</taxon>
        <taxon>Eurotiales</taxon>
        <taxon>Aspergillaceae</taxon>
        <taxon>Aspergillus</taxon>
        <taxon>Aspergillus subgen. Nidulantes</taxon>
    </lineage>
</organism>
<keyword evidence="3" id="KW-1185">Reference proteome</keyword>